<evidence type="ECO:0000256" key="2">
    <source>
        <dbReference type="ARBA" id="ARBA00023315"/>
    </source>
</evidence>
<feature type="domain" description="N-acetyltransferase" evidence="3">
    <location>
        <begin position="7"/>
        <end position="155"/>
    </location>
</feature>
<dbReference type="PANTHER" id="PTHR43877">
    <property type="entry name" value="AMINOALKYLPHOSPHONATE N-ACETYLTRANSFERASE-RELATED-RELATED"/>
    <property type="match status" value="1"/>
</dbReference>
<accession>A0ABS0SXY5</accession>
<dbReference type="PANTHER" id="PTHR43877:SF1">
    <property type="entry name" value="ACETYLTRANSFERASE"/>
    <property type="match status" value="1"/>
</dbReference>
<gene>
    <name evidence="4" type="ORF">I4Q42_12595</name>
</gene>
<dbReference type="RefSeq" id="WP_198576419.1">
    <property type="nucleotide sequence ID" value="NZ_JADWOX010000007.1"/>
</dbReference>
<protein>
    <submittedName>
        <fullName evidence="4">GNAT family N-acetyltransferase</fullName>
    </submittedName>
</protein>
<dbReference type="PROSITE" id="PS51186">
    <property type="entry name" value="GNAT"/>
    <property type="match status" value="1"/>
</dbReference>
<dbReference type="Gene3D" id="3.40.630.30">
    <property type="match status" value="1"/>
</dbReference>
<proteinExistence type="predicted"/>
<dbReference type="CDD" id="cd04301">
    <property type="entry name" value="NAT_SF"/>
    <property type="match status" value="1"/>
</dbReference>
<dbReference type="EMBL" id="JADWOX010000007">
    <property type="protein sequence ID" value="MBI1684505.1"/>
    <property type="molecule type" value="Genomic_DNA"/>
</dbReference>
<comment type="caution">
    <text evidence="4">The sequence shown here is derived from an EMBL/GenBank/DDBJ whole genome shotgun (WGS) entry which is preliminary data.</text>
</comment>
<sequence length="155" mass="16378">MSSRYGLSIRAANGGDVDGLAALLKAADQTMARDRLAARLNAMQDQPGAVLIADEWGPPTGLIAVHWHAVLTSDLEAGWISALLVDPERRRNGVARLLLKAASQAARSAGCGDLRLIDQAGSSDLRAFCLATGFEDSGQMLTRPVRKRGELSPSA</sequence>
<dbReference type="SUPFAM" id="SSF55729">
    <property type="entry name" value="Acyl-CoA N-acyltransferases (Nat)"/>
    <property type="match status" value="1"/>
</dbReference>
<evidence type="ECO:0000313" key="5">
    <source>
        <dbReference type="Proteomes" id="UP000639859"/>
    </source>
</evidence>
<name>A0ABS0SXY5_9CAUL</name>
<dbReference type="InterPro" id="IPR000182">
    <property type="entry name" value="GNAT_dom"/>
</dbReference>
<reference evidence="4 5" key="1">
    <citation type="submission" date="2020-11" db="EMBL/GenBank/DDBJ databases">
        <title>genome sequence of strain KACC 18849.</title>
        <authorList>
            <person name="Gao J."/>
            <person name="Zhang X."/>
        </authorList>
    </citation>
    <scope>NUCLEOTIDE SEQUENCE [LARGE SCALE GENOMIC DNA]</scope>
    <source>
        <strain evidence="4 5">KACC 18849</strain>
    </source>
</reference>
<keyword evidence="2" id="KW-0012">Acyltransferase</keyword>
<keyword evidence="1" id="KW-0808">Transferase</keyword>
<evidence type="ECO:0000313" key="4">
    <source>
        <dbReference type="EMBL" id="MBI1684505.1"/>
    </source>
</evidence>
<organism evidence="4 5">
    <name type="scientific">Caulobacter hibisci</name>
    <dbReference type="NCBI Taxonomy" id="2035993"/>
    <lineage>
        <taxon>Bacteria</taxon>
        <taxon>Pseudomonadati</taxon>
        <taxon>Pseudomonadota</taxon>
        <taxon>Alphaproteobacteria</taxon>
        <taxon>Caulobacterales</taxon>
        <taxon>Caulobacteraceae</taxon>
        <taxon>Caulobacter</taxon>
    </lineage>
</organism>
<dbReference type="InterPro" id="IPR050832">
    <property type="entry name" value="Bact_Acetyltransf"/>
</dbReference>
<dbReference type="Proteomes" id="UP000639859">
    <property type="component" value="Unassembled WGS sequence"/>
</dbReference>
<evidence type="ECO:0000256" key="1">
    <source>
        <dbReference type="ARBA" id="ARBA00022679"/>
    </source>
</evidence>
<dbReference type="InterPro" id="IPR016181">
    <property type="entry name" value="Acyl_CoA_acyltransferase"/>
</dbReference>
<dbReference type="Pfam" id="PF00583">
    <property type="entry name" value="Acetyltransf_1"/>
    <property type="match status" value="1"/>
</dbReference>
<evidence type="ECO:0000259" key="3">
    <source>
        <dbReference type="PROSITE" id="PS51186"/>
    </source>
</evidence>
<keyword evidence="5" id="KW-1185">Reference proteome</keyword>